<reference evidence="2 3" key="1">
    <citation type="journal article" date="2020" name="IScience">
        <title>Genome Sequencing of the Endangered Kingdonia uniflora (Circaeasteraceae, Ranunculales) Reveals Potential Mechanisms of Evolutionary Specialization.</title>
        <authorList>
            <person name="Sun Y."/>
            <person name="Deng T."/>
            <person name="Zhang A."/>
            <person name="Moore M.J."/>
            <person name="Landis J.B."/>
            <person name="Lin N."/>
            <person name="Zhang H."/>
            <person name="Zhang X."/>
            <person name="Huang J."/>
            <person name="Zhang X."/>
            <person name="Sun H."/>
            <person name="Wang H."/>
        </authorList>
    </citation>
    <scope>NUCLEOTIDE SEQUENCE [LARGE SCALE GENOMIC DNA]</scope>
    <source>
        <strain evidence="2">TB1705</strain>
        <tissue evidence="2">Leaf</tissue>
    </source>
</reference>
<evidence type="ECO:0000313" key="3">
    <source>
        <dbReference type="Proteomes" id="UP000541444"/>
    </source>
</evidence>
<evidence type="ECO:0000256" key="1">
    <source>
        <dbReference type="SAM" id="MobiDB-lite"/>
    </source>
</evidence>
<evidence type="ECO:0000313" key="2">
    <source>
        <dbReference type="EMBL" id="KAF6146235.1"/>
    </source>
</evidence>
<name>A0A7J7LUC8_9MAGN</name>
<accession>A0A7J7LUC8</accession>
<proteinExistence type="predicted"/>
<feature type="compositionally biased region" description="Basic and acidic residues" evidence="1">
    <location>
        <begin position="1"/>
        <end position="15"/>
    </location>
</feature>
<dbReference type="EMBL" id="JACGCM010002002">
    <property type="protein sequence ID" value="KAF6146235.1"/>
    <property type="molecule type" value="Genomic_DNA"/>
</dbReference>
<dbReference type="AlphaFoldDB" id="A0A7J7LUC8"/>
<organism evidence="2 3">
    <name type="scientific">Kingdonia uniflora</name>
    <dbReference type="NCBI Taxonomy" id="39325"/>
    <lineage>
        <taxon>Eukaryota</taxon>
        <taxon>Viridiplantae</taxon>
        <taxon>Streptophyta</taxon>
        <taxon>Embryophyta</taxon>
        <taxon>Tracheophyta</taxon>
        <taxon>Spermatophyta</taxon>
        <taxon>Magnoliopsida</taxon>
        <taxon>Ranunculales</taxon>
        <taxon>Circaeasteraceae</taxon>
        <taxon>Kingdonia</taxon>
    </lineage>
</organism>
<dbReference type="Proteomes" id="UP000541444">
    <property type="component" value="Unassembled WGS sequence"/>
</dbReference>
<keyword evidence="3" id="KW-1185">Reference proteome</keyword>
<sequence length="215" mass="24402">MVSTRDRLKQTKEKLVSSLTIHHKPNSKKKGDLEMDDSNDRLTILEMTVSDLTSTVGELVEQLCLTNLGKASTSVTWRGRTRKKGVMEVDGDENFTEIDSDPSDADSYKERSGIGKYLKSDKEDDKIKSGYKSNWKHEHKGEAKGEGSSSKEFHCNHLQNMKSLNYLIQPLPIDLSAPVLSKSNQSAYRDQKTFEDWRKLPIEENTLEIMAMANF</sequence>
<comment type="caution">
    <text evidence="2">The sequence shown here is derived from an EMBL/GenBank/DDBJ whole genome shotgun (WGS) entry which is preliminary data.</text>
</comment>
<feature type="compositionally biased region" description="Basic and acidic residues" evidence="1">
    <location>
        <begin position="135"/>
        <end position="152"/>
    </location>
</feature>
<protein>
    <submittedName>
        <fullName evidence="2">Uncharacterized protein</fullName>
    </submittedName>
</protein>
<feature type="region of interest" description="Disordered" evidence="1">
    <location>
        <begin position="93"/>
        <end position="112"/>
    </location>
</feature>
<gene>
    <name evidence="2" type="ORF">GIB67_011707</name>
</gene>
<feature type="compositionally biased region" description="Acidic residues" evidence="1">
    <location>
        <begin position="93"/>
        <end position="104"/>
    </location>
</feature>
<feature type="region of interest" description="Disordered" evidence="1">
    <location>
        <begin position="130"/>
        <end position="152"/>
    </location>
</feature>
<feature type="region of interest" description="Disordered" evidence="1">
    <location>
        <begin position="1"/>
        <end position="35"/>
    </location>
</feature>